<evidence type="ECO:0000313" key="3">
    <source>
        <dbReference type="Proteomes" id="UP000024332"/>
    </source>
</evidence>
<feature type="transmembrane region" description="Helical" evidence="1">
    <location>
        <begin position="12"/>
        <end position="31"/>
    </location>
</feature>
<keyword evidence="1" id="KW-0812">Transmembrane</keyword>
<reference evidence="2 3" key="1">
    <citation type="submission" date="2014-03" db="EMBL/GenBank/DDBJ databases">
        <title>Draft genome sequence of the novel thermoacidophilic archaea Acidianus copahuensis ALE1 strain, isolated from Copahue volcanic area in Neuquen Argentina.</title>
        <authorList>
            <person name="Urbieta M.S."/>
            <person name="Rascovan N."/>
            <person name="Castro C."/>
            <person name="Revale S."/>
            <person name="Giaveno M.A."/>
            <person name="Vazquez M.P."/>
            <person name="Donati E.R."/>
        </authorList>
    </citation>
    <scope>NUCLEOTIDE SEQUENCE [LARGE SCALE GENOMIC DNA]</scope>
    <source>
        <strain evidence="2 3">ALE1</strain>
    </source>
</reference>
<comment type="caution">
    <text evidence="2">The sequence shown here is derived from an EMBL/GenBank/DDBJ whole genome shotgun (WGS) entry which is preliminary data.</text>
</comment>
<protein>
    <submittedName>
        <fullName evidence="2">Uncharacterized protein</fullName>
    </submittedName>
</protein>
<dbReference type="AlphaFoldDB" id="A0A031LUV5"/>
<organism evidence="2 3">
    <name type="scientific">Candidatus Acidianus copahuensis</name>
    <dbReference type="NCBI Taxonomy" id="1160895"/>
    <lineage>
        <taxon>Archaea</taxon>
        <taxon>Thermoproteota</taxon>
        <taxon>Thermoprotei</taxon>
        <taxon>Sulfolobales</taxon>
        <taxon>Sulfolobaceae</taxon>
        <taxon>Acidianus</taxon>
    </lineage>
</organism>
<keyword evidence="3" id="KW-1185">Reference proteome</keyword>
<keyword evidence="1" id="KW-1133">Transmembrane helix</keyword>
<dbReference type="EMBL" id="JFZT01000016">
    <property type="protein sequence ID" value="EZQ11279.1"/>
    <property type="molecule type" value="Genomic_DNA"/>
</dbReference>
<sequence length="221" mass="23884">MEKALSAKIKLLAGSIALLIAFTIFIIYLPTITSLLHSSSSQTKVIDSQAVDKVIGGNWIENISSSGNAVINGTEAKVTFSNGTSTEISTSQIQTGKISQYLQFIDNGLNSISFYSFYQNNSSILQITILNYSSKSQAESVFELALGAVEELQSSNLSISNFSSSNLSIHVFNITNYKAFVVEGKGFSIAIGENGNQIATVFLKPENRTAVESLIKYLIKV</sequence>
<evidence type="ECO:0000256" key="1">
    <source>
        <dbReference type="SAM" id="Phobius"/>
    </source>
</evidence>
<proteinExistence type="predicted"/>
<name>A0A031LUV5_9CREN</name>
<dbReference type="Proteomes" id="UP000024332">
    <property type="component" value="Unassembled WGS sequence"/>
</dbReference>
<accession>A0A031LUV5</accession>
<keyword evidence="1" id="KW-0472">Membrane</keyword>
<evidence type="ECO:0000313" key="2">
    <source>
        <dbReference type="EMBL" id="EZQ11279.1"/>
    </source>
</evidence>
<gene>
    <name evidence="2" type="ORF">CM19_01920</name>
</gene>
<dbReference type="RefSeq" id="WP_048098714.1">
    <property type="nucleotide sequence ID" value="NZ_JFZT01000016.1"/>
</dbReference>